<gene>
    <name evidence="2" type="ORF">DI579_05640</name>
</gene>
<evidence type="ECO:0008006" key="4">
    <source>
        <dbReference type="Google" id="ProtNLM"/>
    </source>
</evidence>
<accession>A0A2W5IAF5</accession>
<protein>
    <recommendedName>
        <fullName evidence="4">Type VII secretion protein EccB</fullName>
    </recommendedName>
</protein>
<dbReference type="InterPro" id="IPR007795">
    <property type="entry name" value="T7SS_EccB"/>
</dbReference>
<dbReference type="PANTHER" id="PTHR40765">
    <property type="entry name" value="ESX-2 SECRETION SYSTEM ATPASE ECCB2"/>
    <property type="match status" value="1"/>
</dbReference>
<organism evidence="2 3">
    <name type="scientific">Lawsonella clevelandensis</name>
    <dbReference type="NCBI Taxonomy" id="1528099"/>
    <lineage>
        <taxon>Bacteria</taxon>
        <taxon>Bacillati</taxon>
        <taxon>Actinomycetota</taxon>
        <taxon>Actinomycetes</taxon>
        <taxon>Mycobacteriales</taxon>
        <taxon>Lawsonellaceae</taxon>
        <taxon>Lawsonella</taxon>
    </lineage>
</organism>
<sequence length="402" mass="43263">MVLVGHDIWESYFMGQEQSRARINAYSFIIKHLQEGMPNNSWKWDEDIQSRRSKSLIGGIILMVLVLIVVGVIALISPSRAVAGNELVLSKNSGQMYVMQNGRLHPVSGIAAARLILGDAVTPTVVTDKDIAALPQGIPLGISQGPRALPNDAGRMGENGQVWAMCDYAEPTTDRFFKVRSTMLVGAVTDSALDKLHPVTMLAVHNDDVWLLEGGHRRPVNDMKRSDALHKGARVVSGALLNSLVEMPSTTTNALPADTGETSLCAVWRVKSGTAEPRLSLLAGNLDKEWKQSTDLAQQDNDGDRVDAFLLIGRRTVVGFAAPLVGGGALESVIDESQESSHRQADVWVVGDDGIRFGTQRETLHVLGLGTETMPLPWAMISQLSTGPYLAQSDANGLGATG</sequence>
<dbReference type="Gene3D" id="3.30.2390.20">
    <property type="entry name" value="Type VII secretion system EccB, repeat 1 domain"/>
    <property type="match status" value="1"/>
</dbReference>
<reference evidence="2 3" key="1">
    <citation type="submission" date="2017-08" db="EMBL/GenBank/DDBJ databases">
        <title>Infants hospitalized years apart are colonized by the same room-sourced microbial strains.</title>
        <authorList>
            <person name="Brooks B."/>
            <person name="Olm M.R."/>
            <person name="Firek B.A."/>
            <person name="Baker R."/>
            <person name="Thomas B.C."/>
            <person name="Morowitz M.J."/>
            <person name="Banfield J.F."/>
        </authorList>
    </citation>
    <scope>NUCLEOTIDE SEQUENCE [LARGE SCALE GENOMIC DNA]</scope>
    <source>
        <strain evidence="2">S2_006_000_R1_57</strain>
    </source>
</reference>
<comment type="caution">
    <text evidence="2">The sequence shown here is derived from an EMBL/GenBank/DDBJ whole genome shotgun (WGS) entry which is preliminary data.</text>
</comment>
<feature type="transmembrane region" description="Helical" evidence="1">
    <location>
        <begin position="56"/>
        <end position="76"/>
    </location>
</feature>
<name>A0A2W5IAF5_9ACTN</name>
<keyword evidence="1" id="KW-1133">Transmembrane helix</keyword>
<dbReference type="Pfam" id="PF05108">
    <property type="entry name" value="T7SS_ESX1_EccB"/>
    <property type="match status" value="1"/>
</dbReference>
<evidence type="ECO:0000313" key="2">
    <source>
        <dbReference type="EMBL" id="PZP88700.1"/>
    </source>
</evidence>
<proteinExistence type="predicted"/>
<evidence type="ECO:0000256" key="1">
    <source>
        <dbReference type="SAM" id="Phobius"/>
    </source>
</evidence>
<dbReference type="PANTHER" id="PTHR40765:SF2">
    <property type="entry name" value="ESX-2 SECRETION SYSTEM ATPASE ECCB2"/>
    <property type="match status" value="1"/>
</dbReference>
<dbReference type="AlphaFoldDB" id="A0A2W5IAF5"/>
<keyword evidence="1" id="KW-0812">Transmembrane</keyword>
<evidence type="ECO:0000313" key="3">
    <source>
        <dbReference type="Proteomes" id="UP000248606"/>
    </source>
</evidence>
<dbReference type="EMBL" id="QFOZ01000008">
    <property type="protein sequence ID" value="PZP88700.1"/>
    <property type="molecule type" value="Genomic_DNA"/>
</dbReference>
<dbReference type="GO" id="GO:0005576">
    <property type="term" value="C:extracellular region"/>
    <property type="evidence" value="ECO:0007669"/>
    <property type="project" value="TreeGrafter"/>
</dbReference>
<dbReference type="InterPro" id="IPR044857">
    <property type="entry name" value="T7SS_EccB_R1"/>
</dbReference>
<dbReference type="Proteomes" id="UP000248606">
    <property type="component" value="Unassembled WGS sequence"/>
</dbReference>
<keyword evidence="1" id="KW-0472">Membrane</keyword>